<dbReference type="Proteomes" id="UP000504632">
    <property type="component" value="Chromosome 5"/>
</dbReference>
<comment type="domain">
    <text evidence="10">The selectivity filter, in which calcium ions are arranged in single file, is composed of two acidic rings separated by one helical turn along the central axis of the channel pore.</text>
</comment>
<sequence>MGAEGAQVNHKHPWAPIRAALCSTTAPPTVIAVQHRHGRPVLVFPLPSRNELCRFSVRPMLMTVGDLISDIQREDPGVTMVKILTADGGKFSSTTFMDTVLSSDFQLVINDVVYSVHSPTRDRESHEHVTELEDVKTLVHMLHVALNLPEHHMFKQKQLLERQDALRLQLQPLEKKRAQLARKADRKAMLWAYGGLAFLSVQGGVLGWLTWCLFSWDVMEPVTYFLTYATSMCFFSYYILTKQDCIYPDAKDRQFLQVFYRRAEIEKFDVGKYNQLKNELAMVENDLKRLRSPIQLQLPVEQLQQ</sequence>
<dbReference type="GO" id="GO:0036444">
    <property type="term" value="P:calcium import into the mitochondrion"/>
    <property type="evidence" value="ECO:0007669"/>
    <property type="project" value="TreeGrafter"/>
</dbReference>
<evidence type="ECO:0000313" key="13">
    <source>
        <dbReference type="RefSeq" id="XP_030630797.1"/>
    </source>
</evidence>
<dbReference type="RefSeq" id="XP_030630797.1">
    <property type="nucleotide sequence ID" value="XM_030774937.1"/>
</dbReference>
<evidence type="ECO:0000256" key="5">
    <source>
        <dbReference type="ARBA" id="ARBA00022692"/>
    </source>
</evidence>
<dbReference type="Pfam" id="PF04678">
    <property type="entry name" value="MCU"/>
    <property type="match status" value="1"/>
</dbReference>
<keyword evidence="6 10" id="KW-0106">Calcium</keyword>
<comment type="function">
    <text evidence="10">Mitochondrial inner membrane calcium uniporter that mediates calcium uptake into mitochondria. Mitochondrial calcium homeostasis plays key roles in cellular physiology and regulates cell bioenergetics, cytoplasmic calcium signals and activation of cell death pathways.</text>
</comment>
<protein>
    <recommendedName>
        <fullName evidence="10">Calcium uniporter protein</fullName>
    </recommendedName>
</protein>
<evidence type="ECO:0000256" key="9">
    <source>
        <dbReference type="ARBA" id="ARBA00023136"/>
    </source>
</evidence>
<keyword evidence="4 10" id="KW-0109">Calcium transport</keyword>
<feature type="transmembrane region" description="Helical" evidence="10">
    <location>
        <begin position="190"/>
        <end position="216"/>
    </location>
</feature>
<evidence type="ECO:0000256" key="3">
    <source>
        <dbReference type="ARBA" id="ARBA00022448"/>
    </source>
</evidence>
<feature type="transmembrane region" description="Helical" evidence="10">
    <location>
        <begin position="222"/>
        <end position="240"/>
    </location>
</feature>
<dbReference type="PANTHER" id="PTHR13462:SF6">
    <property type="entry name" value="CALCIUM UNIPORTER REGULATORY SUBUNIT MCUB, MITOCHONDRIAL"/>
    <property type="match status" value="1"/>
</dbReference>
<dbReference type="GO" id="GO:1990246">
    <property type="term" value="C:uniplex complex"/>
    <property type="evidence" value="ECO:0007669"/>
    <property type="project" value="TreeGrafter"/>
</dbReference>
<dbReference type="InterPro" id="IPR006769">
    <property type="entry name" value="MCU_C"/>
</dbReference>
<organism evidence="12 13">
    <name type="scientific">Chanos chanos</name>
    <name type="common">Milkfish</name>
    <name type="synonym">Mugil chanos</name>
    <dbReference type="NCBI Taxonomy" id="29144"/>
    <lineage>
        <taxon>Eukaryota</taxon>
        <taxon>Metazoa</taxon>
        <taxon>Chordata</taxon>
        <taxon>Craniata</taxon>
        <taxon>Vertebrata</taxon>
        <taxon>Euteleostomi</taxon>
        <taxon>Actinopterygii</taxon>
        <taxon>Neopterygii</taxon>
        <taxon>Teleostei</taxon>
        <taxon>Ostariophysi</taxon>
        <taxon>Gonorynchiformes</taxon>
        <taxon>Chanidae</taxon>
        <taxon>Chanos</taxon>
    </lineage>
</organism>
<dbReference type="OrthoDB" id="278338at2759"/>
<gene>
    <name evidence="13" type="primary">LOC115812457</name>
</gene>
<keyword evidence="10" id="KW-0999">Mitochondrion inner membrane</keyword>
<dbReference type="InterPro" id="IPR039055">
    <property type="entry name" value="MCU_fam"/>
</dbReference>
<keyword evidence="8 10" id="KW-0406">Ion transport</keyword>
<dbReference type="InParanoid" id="A0A6J2VFU9"/>
<keyword evidence="12" id="KW-1185">Reference proteome</keyword>
<name>A0A6J2VFU9_CHACN</name>
<evidence type="ECO:0000313" key="12">
    <source>
        <dbReference type="Proteomes" id="UP000504632"/>
    </source>
</evidence>
<keyword evidence="7 10" id="KW-1133">Transmembrane helix</keyword>
<feature type="domain" description="Calcium uniporter protein C-terminal" evidence="11">
    <location>
        <begin position="74"/>
        <end position="276"/>
    </location>
</feature>
<dbReference type="GO" id="GO:0005262">
    <property type="term" value="F:calcium channel activity"/>
    <property type="evidence" value="ECO:0007669"/>
    <property type="project" value="UniProtKB-UniRule"/>
</dbReference>
<accession>A0A6J2VFU9</accession>
<keyword evidence="9 10" id="KW-0472">Membrane</keyword>
<dbReference type="GO" id="GO:0019855">
    <property type="term" value="F:calcium channel inhibitor activity"/>
    <property type="evidence" value="ECO:0007669"/>
    <property type="project" value="TreeGrafter"/>
</dbReference>
<keyword evidence="10" id="KW-0107">Calcium channel</keyword>
<dbReference type="GO" id="GO:0015292">
    <property type="term" value="F:uniporter activity"/>
    <property type="evidence" value="ECO:0007669"/>
    <property type="project" value="UniProtKB-UniRule"/>
</dbReference>
<dbReference type="PANTHER" id="PTHR13462">
    <property type="entry name" value="CALCIUM UNIPORTER PROTEIN, MITOCHONDRIAL"/>
    <property type="match status" value="1"/>
</dbReference>
<dbReference type="GeneID" id="115812457"/>
<comment type="similarity">
    <text evidence="2 10">Belongs to the MCU (TC 1.A.77) family.</text>
</comment>
<dbReference type="GO" id="GO:0051560">
    <property type="term" value="P:mitochondrial calcium ion homeostasis"/>
    <property type="evidence" value="ECO:0007669"/>
    <property type="project" value="UniProtKB-UniRule"/>
</dbReference>
<keyword evidence="5 10" id="KW-0812">Transmembrane</keyword>
<dbReference type="AlphaFoldDB" id="A0A6J2VFU9"/>
<evidence type="ECO:0000259" key="11">
    <source>
        <dbReference type="Pfam" id="PF04678"/>
    </source>
</evidence>
<keyword evidence="10" id="KW-0496">Mitochondrion</keyword>
<keyword evidence="10" id="KW-0407">Ion channel</keyword>
<comment type="subcellular location">
    <subcellularLocation>
        <location evidence="1">Membrane</location>
        <topology evidence="1">Multi-pass membrane protein</topology>
    </subcellularLocation>
    <subcellularLocation>
        <location evidence="10">Mitochondrion inner membrane</location>
        <topology evidence="10">Multi-pass membrane protein</topology>
    </subcellularLocation>
</comment>
<keyword evidence="3 10" id="KW-0813">Transport</keyword>
<evidence type="ECO:0000256" key="4">
    <source>
        <dbReference type="ARBA" id="ARBA00022568"/>
    </source>
</evidence>
<reference evidence="13" key="1">
    <citation type="submission" date="2025-08" db="UniProtKB">
        <authorList>
            <consortium name="RefSeq"/>
        </authorList>
    </citation>
    <scope>IDENTIFICATION</scope>
</reference>
<evidence type="ECO:0000256" key="8">
    <source>
        <dbReference type="ARBA" id="ARBA00023065"/>
    </source>
</evidence>
<evidence type="ECO:0000256" key="2">
    <source>
        <dbReference type="ARBA" id="ARBA00005653"/>
    </source>
</evidence>
<evidence type="ECO:0000256" key="6">
    <source>
        <dbReference type="ARBA" id="ARBA00022837"/>
    </source>
</evidence>
<evidence type="ECO:0000256" key="7">
    <source>
        <dbReference type="ARBA" id="ARBA00022989"/>
    </source>
</evidence>
<evidence type="ECO:0000256" key="1">
    <source>
        <dbReference type="ARBA" id="ARBA00004141"/>
    </source>
</evidence>
<evidence type="ECO:0000256" key="10">
    <source>
        <dbReference type="RuleBase" id="RU367035"/>
    </source>
</evidence>
<proteinExistence type="inferred from homology"/>